<dbReference type="InterPro" id="IPR027417">
    <property type="entry name" value="P-loop_NTPase"/>
</dbReference>
<protein>
    <recommendedName>
        <fullName evidence="1">ABC transporter domain-containing protein</fullName>
    </recommendedName>
</protein>
<feature type="domain" description="ABC transporter" evidence="1">
    <location>
        <begin position="22"/>
        <end position="88"/>
    </location>
</feature>
<dbReference type="PANTHER" id="PTHR43038">
    <property type="entry name" value="ATP-BINDING CASSETTE, SUB-FAMILY H, MEMBER 1"/>
    <property type="match status" value="1"/>
</dbReference>
<proteinExistence type="predicted"/>
<organism evidence="2 3">
    <name type="scientific">Anoxybacter fermentans</name>
    <dbReference type="NCBI Taxonomy" id="1323375"/>
    <lineage>
        <taxon>Bacteria</taxon>
        <taxon>Bacillati</taxon>
        <taxon>Bacillota</taxon>
        <taxon>Clostridia</taxon>
        <taxon>Halanaerobiales</taxon>
        <taxon>Anoxybacter</taxon>
    </lineage>
</organism>
<dbReference type="Pfam" id="PF00005">
    <property type="entry name" value="ABC_tran"/>
    <property type="match status" value="1"/>
</dbReference>
<evidence type="ECO:0000313" key="2">
    <source>
        <dbReference type="EMBL" id="AZR72043.1"/>
    </source>
</evidence>
<dbReference type="Gene3D" id="3.40.50.300">
    <property type="entry name" value="P-loop containing nucleotide triphosphate hydrolases"/>
    <property type="match status" value="1"/>
</dbReference>
<dbReference type="AlphaFoldDB" id="A0A3S9SUQ3"/>
<evidence type="ECO:0000259" key="1">
    <source>
        <dbReference type="Pfam" id="PF00005"/>
    </source>
</evidence>
<sequence>MEVYKITNLCKTYKKGSVIANKDINLTIKEGEIFGLLGPNEAGKTTLVKQMVGLLKPTKGSIKFYDQEVSSNPEVVTHFIGYMTQRIGTLGDLRVHVR</sequence>
<gene>
    <name evidence="2" type="ORF">BBF96_00715</name>
</gene>
<dbReference type="GO" id="GO:0016887">
    <property type="term" value="F:ATP hydrolysis activity"/>
    <property type="evidence" value="ECO:0007669"/>
    <property type="project" value="InterPro"/>
</dbReference>
<dbReference type="Proteomes" id="UP000267250">
    <property type="component" value="Chromosome"/>
</dbReference>
<dbReference type="KEGG" id="aft:BBF96_00715"/>
<accession>A0A3S9SUQ3</accession>
<dbReference type="InterPro" id="IPR003439">
    <property type="entry name" value="ABC_transporter-like_ATP-bd"/>
</dbReference>
<dbReference type="EMBL" id="CP016379">
    <property type="protein sequence ID" value="AZR72043.1"/>
    <property type="molecule type" value="Genomic_DNA"/>
</dbReference>
<dbReference type="SUPFAM" id="SSF52540">
    <property type="entry name" value="P-loop containing nucleoside triphosphate hydrolases"/>
    <property type="match status" value="1"/>
</dbReference>
<dbReference type="OrthoDB" id="9804819at2"/>
<dbReference type="PANTHER" id="PTHR43038:SF3">
    <property type="entry name" value="ABC TRANSPORTER G FAMILY MEMBER 20 ISOFORM X1"/>
    <property type="match status" value="1"/>
</dbReference>
<dbReference type="RefSeq" id="WP_127015370.1">
    <property type="nucleotide sequence ID" value="NZ_CP016379.1"/>
</dbReference>
<name>A0A3S9SUQ3_9FIRM</name>
<dbReference type="GO" id="GO:0005524">
    <property type="term" value="F:ATP binding"/>
    <property type="evidence" value="ECO:0007669"/>
    <property type="project" value="InterPro"/>
</dbReference>
<reference evidence="2 3" key="1">
    <citation type="submission" date="2016-07" db="EMBL/GenBank/DDBJ databases">
        <title>Genome and transcriptome analysis of iron-reducing fermentative bacteria Anoxybacter fermentans.</title>
        <authorList>
            <person name="Zeng X."/>
            <person name="Shao Z."/>
        </authorList>
    </citation>
    <scope>NUCLEOTIDE SEQUENCE [LARGE SCALE GENOMIC DNA]</scope>
    <source>
        <strain evidence="2 3">DY22613</strain>
    </source>
</reference>
<evidence type="ECO:0000313" key="3">
    <source>
        <dbReference type="Proteomes" id="UP000267250"/>
    </source>
</evidence>
<keyword evidence="3" id="KW-1185">Reference proteome</keyword>